<keyword evidence="3" id="KW-1185">Reference proteome</keyword>
<dbReference type="InterPro" id="IPR000182">
    <property type="entry name" value="GNAT_dom"/>
</dbReference>
<proteinExistence type="predicted"/>
<dbReference type="STRING" id="218672.SAMN04489759_104103"/>
<accession>A0A1G7QLH9</accession>
<evidence type="ECO:0000259" key="1">
    <source>
        <dbReference type="PROSITE" id="PS51186"/>
    </source>
</evidence>
<dbReference type="AlphaFoldDB" id="A0A1G7QLH9"/>
<evidence type="ECO:0000313" key="2">
    <source>
        <dbReference type="EMBL" id="SDF99366.1"/>
    </source>
</evidence>
<feature type="domain" description="N-acetyltransferase" evidence="1">
    <location>
        <begin position="3"/>
        <end position="149"/>
    </location>
</feature>
<dbReference type="SUPFAM" id="SSF55729">
    <property type="entry name" value="Acyl-CoA N-acyltransferases (Nat)"/>
    <property type="match status" value="1"/>
</dbReference>
<dbReference type="CDD" id="cd04301">
    <property type="entry name" value="NAT_SF"/>
    <property type="match status" value="1"/>
</dbReference>
<dbReference type="Gene3D" id="3.40.630.30">
    <property type="match status" value="1"/>
</dbReference>
<name>A0A1G7QLH9_9RHOB</name>
<organism evidence="2 3">
    <name type="scientific">Sulfitobacter delicatus</name>
    <dbReference type="NCBI Taxonomy" id="218672"/>
    <lineage>
        <taxon>Bacteria</taxon>
        <taxon>Pseudomonadati</taxon>
        <taxon>Pseudomonadota</taxon>
        <taxon>Alphaproteobacteria</taxon>
        <taxon>Rhodobacterales</taxon>
        <taxon>Roseobacteraceae</taxon>
        <taxon>Sulfitobacter</taxon>
    </lineage>
</organism>
<evidence type="ECO:0000313" key="3">
    <source>
        <dbReference type="Proteomes" id="UP000199399"/>
    </source>
</evidence>
<sequence length="149" mass="16280">MSAHLTLGAPEHLDKLVGLVEAFHAEAGIEMTDEQRRTGLAPLLEGIPHGAAYLIGPPRAPIGYVVICFGWSVEFGGLDAMIDEIYVRPGVRKRGIATEAMIALPRALAQGGLRAVHLEVDRENTAALKLYQRAGFRSRENYMLMSRTL</sequence>
<dbReference type="Pfam" id="PF00583">
    <property type="entry name" value="Acetyltransf_1"/>
    <property type="match status" value="1"/>
</dbReference>
<protein>
    <submittedName>
        <fullName evidence="2">Acetyltransferase (GNAT) family protein</fullName>
    </submittedName>
</protein>
<dbReference type="PANTHER" id="PTHR43072">
    <property type="entry name" value="N-ACETYLTRANSFERASE"/>
    <property type="match status" value="1"/>
</dbReference>
<dbReference type="GO" id="GO:0016747">
    <property type="term" value="F:acyltransferase activity, transferring groups other than amino-acyl groups"/>
    <property type="evidence" value="ECO:0007669"/>
    <property type="project" value="InterPro"/>
</dbReference>
<gene>
    <name evidence="2" type="ORF">SAMN04489759_104103</name>
</gene>
<dbReference type="PROSITE" id="PS51186">
    <property type="entry name" value="GNAT"/>
    <property type="match status" value="1"/>
</dbReference>
<dbReference type="InterPro" id="IPR016181">
    <property type="entry name" value="Acyl_CoA_acyltransferase"/>
</dbReference>
<dbReference type="Proteomes" id="UP000199399">
    <property type="component" value="Unassembled WGS sequence"/>
</dbReference>
<dbReference type="EMBL" id="FNBP01000004">
    <property type="protein sequence ID" value="SDF99366.1"/>
    <property type="molecule type" value="Genomic_DNA"/>
</dbReference>
<dbReference type="OrthoDB" id="9805924at2"/>
<keyword evidence="2" id="KW-0808">Transferase</keyword>
<reference evidence="3" key="1">
    <citation type="submission" date="2016-10" db="EMBL/GenBank/DDBJ databases">
        <authorList>
            <person name="Varghese N."/>
            <person name="Submissions S."/>
        </authorList>
    </citation>
    <scope>NUCLEOTIDE SEQUENCE [LARGE SCALE GENOMIC DNA]</scope>
    <source>
        <strain evidence="3">DSM 16477</strain>
    </source>
</reference>
<dbReference type="RefSeq" id="WP_093741427.1">
    <property type="nucleotide sequence ID" value="NZ_FNBP01000004.1"/>
</dbReference>